<reference evidence="1 2" key="1">
    <citation type="submission" date="2023-08" db="EMBL/GenBank/DDBJ databases">
        <title>Helicovermis profunda gen. nov., sp. nov., a novel mesophilic, fermentative bacterium within the Bacillota from a deep-sea hydrothermal vent chimney.</title>
        <authorList>
            <person name="Miyazaki U."/>
            <person name="Mizutani D."/>
            <person name="Hashimoto Y."/>
            <person name="Tame A."/>
            <person name="Sawayama S."/>
            <person name="Miyazaki J."/>
            <person name="Takai K."/>
            <person name="Nakagawa S."/>
        </authorList>
    </citation>
    <scope>NUCLEOTIDE SEQUENCE [LARGE SCALE GENOMIC DNA]</scope>
    <source>
        <strain evidence="1 2">S502</strain>
    </source>
</reference>
<sequence length="1859" mass="218456">MIKFIQKIDESKFELNITAKKISKISIIDISVPFIAKSFNGYVILDYLVNNNSEEEGVITNSIDQTTNIYNNTLIQNMYYEEKFDILKFKKKNKNIKLNNFEYTDENFFYNFLNRTLFNDTLCRYTLNNNLLNKVMLNDIYNDNEFRSNNIISSEISNETRAFLNNNHSEINSKTDKTNIDKINNIKLYFENYKTYKKLAKKISMYNYIKKETLKRSNREQYDSNKYIENISSDLFENKNFDNFVSKNSKLNIDNNLNSYHKKFSISSNIKTELSKKNNYLHKAKFNSINKISNNILTINSKKYNDTLYLKSVMNNKVLDNKVLSDNTILQKKITSNRFESHSETRNNIIKNNAKKFVNIDESVHSNNNLLTGDYSKKNNEFSESNLNEFNNNYSIRKSLLITNEDDLISFNNNDIKTINSMQNESKNIFNSNTSSNNFKSYIKLNEDVITENSNVFNAKMSSNNFKSYIKLNEDVITENSNVFNAKMSSNNFKSYIKPNEDVITENSNVFNSNTSSNNFKSYIKLNEDVITENSNVFNAKMSSNNFKSYIKLNEDVITENSNVFNAKIRSNNFTSDSKSKDFILNERNLYEIKHKFNYFDEINFNESNYKYDKLKFAYVTTIKSFISSKNNSNVLEEENKNENINTNTNLFTNNNRLSYLAIKINNNNDYKNDKYNRSHMINLISTNVSSNNNIVYKINENDNKYKNNLSYSSLYFRKNIKKNSQYNTPDYNSILTNIIINNSSNLNNTPNYHLKKTSKQMHNLKFVSTNNLFLEKISNKNPTVNTENTNINNLSSNIKHNTINNFVNILPRNYNIKNSKNYALDDHAINIENKLSAYTHNLEFLIKRTKFYDANKSPIIKNDFFSNANSNKNIITSLNRNDLKVNKNINLYPSNYLLMEKSFNNLSNFEIADFFENKNHTENTENKFEIKKDIKLLLSSISFKNSEFTNNNYRQLNNNTLIKENTSSKLYNNSILNKFYMNNNLELLGSFWYKNIINNYLENYIYSKINSNNNAVENSSSDIITNLFHKITKLNNQINFEDNEYISNSSTIYDVFNLRKNSINKTKMANIDKIINKKEVKYDLFNNFSKNNFITEIQNPSRNNKLNFSDMYFNYLLKKSNYKKKNYISINSNNLFEDLELKYYFDNDTVYKKTENVKNLELLDEIFNVAILVNKNPIYDNMPTDDTVYNDLTKNSASKKNLLSNTLTYSTFLINDVRKYGIKSHNWFLQQSKFINNNNEVTTTNFKNLDLLKEHDKYKEVQHIHDYGVESYNLILNNFINSTLLMSNKINILSKSISSKKNNLFELMTDSTYNNIFSNNTNVSSLNKDNKIALNLSQESYNEYSIRKSNLNTEAKIETLNFLNQKKFLINRNDIVTNNFNNLDLLKETDKFKEVQHLHEYGVESYNLLLNDYKLNKFTNSNSLMCGKINILDELKFTTKNNLFDLMSDSTYNSNFLNSTNTSRVNKVNNIALNLALENFNEYNIRKSYFSTDSKISLLNFLQQSKFLNSNHEISTNSNNSSYANMYFNNNDVNNNYISKELIDYIDKSNILEYKRKLENLKINKTKLINYKVSNSLLQFRPLETSHNSNLMKIKNKFDLIMLNSDEYNISNKYKYKYSNKYKNSKSEHIYSKDKGEIININNAIKTENNINIKSNNKYNLHNNNNNESKSIIENEIANGIFMNNKYIERIISKNKLIQNRNDNFNIFSKSNYSNLTNKKLELLSILKLNNVETSTMVTNVKSNLSDLNSHLQFNYSNITNLDNHNDYDIVYEDKNYKNSLDNNTIIYKSKEIDNTNMQSKLEKTMVEIEEIKKALEDKDFKEKNKRIEKVDLNKLSDDLLRQFNTKLKRERQRKGMI</sequence>
<dbReference type="RefSeq" id="WP_338534699.1">
    <property type="nucleotide sequence ID" value="NZ_AP028654.1"/>
</dbReference>
<evidence type="ECO:0000313" key="2">
    <source>
        <dbReference type="Proteomes" id="UP001321786"/>
    </source>
</evidence>
<evidence type="ECO:0000313" key="1">
    <source>
        <dbReference type="EMBL" id="BEP29029.1"/>
    </source>
</evidence>
<accession>A0AAU9ECF1</accession>
<gene>
    <name evidence="1" type="ORF">HLPR_13600</name>
</gene>
<name>A0AAU9ECF1_9FIRM</name>
<keyword evidence="2" id="KW-1185">Reference proteome</keyword>
<dbReference type="KEGG" id="hprf:HLPR_13600"/>
<protein>
    <submittedName>
        <fullName evidence="1">Uncharacterized protein</fullName>
    </submittedName>
</protein>
<organism evidence="1 2">
    <name type="scientific">Helicovermis profundi</name>
    <dbReference type="NCBI Taxonomy" id="3065157"/>
    <lineage>
        <taxon>Bacteria</taxon>
        <taxon>Bacillati</taxon>
        <taxon>Bacillota</taxon>
        <taxon>Clostridia</taxon>
        <taxon>Helicovermis</taxon>
    </lineage>
</organism>
<dbReference type="Proteomes" id="UP001321786">
    <property type="component" value="Chromosome"/>
</dbReference>
<dbReference type="EMBL" id="AP028654">
    <property type="protein sequence ID" value="BEP29029.1"/>
    <property type="molecule type" value="Genomic_DNA"/>
</dbReference>
<proteinExistence type="predicted"/>